<keyword evidence="5 11" id="KW-1133">Transmembrane helix</keyword>
<sequence length="523" mass="59524">MSHIPNPVVIFSTGALLLVATILFGWVLVPKFIQDQIRDQVKLRNGTEVFEKWVNVPIPIYFKVYLFHVTNPEDVAKGQDPKLLEKGPYVFRELREKIELQENIAEGIVKYKERVTYFFDPERSEGLSENDELTILNIPYVAMAQKVSELTYPLNTIGTTYIVKFKQTPFIKKTVREILFQGWHVPMVAELSEFLDQELMPNNTFGLFYGKNGTDDGFLEADAGLSSVENFGKIVSWRGHKELSWWKEGSHCNELLGTDGSIFPPFVTKKRVLRIFNAELCRSLFLTFQKEVTFLGIPAYRFTAPKEMLEDPRTNVDNQCYCLEDELEDCIRGGALDLGTCRDGAPVAMSTPHYLDGFEGYNNKSGLIPDREKHGTIVDIEPTTGIVLHAHKRIQINIILKPVGSIRSLSKMPDMFFPVVWADETAELDEELAQQLKSQLITPLITLEITKWAVFGISLLLIFSACLRWVSRPKPERHDPESTDKMLQVDGISFNANNGTRIIRSEKELSKDKISAPLRPFLT</sequence>
<evidence type="ECO:0000256" key="1">
    <source>
        <dbReference type="ARBA" id="ARBA00004651"/>
    </source>
</evidence>
<dbReference type="InterPro" id="IPR005428">
    <property type="entry name" value="CD36/SCARB1/SNMP1"/>
</dbReference>
<evidence type="ECO:0000256" key="10">
    <source>
        <dbReference type="PIRSR" id="PIRSR605428-52"/>
    </source>
</evidence>
<comment type="similarity">
    <text evidence="2">Belongs to the CD36 family.</text>
</comment>
<dbReference type="Proteomes" id="UP000198287">
    <property type="component" value="Unassembled WGS sequence"/>
</dbReference>
<evidence type="ECO:0000256" key="9">
    <source>
        <dbReference type="ARBA" id="ARBA00023180"/>
    </source>
</evidence>
<keyword evidence="3" id="KW-1003">Cell membrane</keyword>
<comment type="subcellular location">
    <subcellularLocation>
        <location evidence="1">Cell membrane</location>
        <topology evidence="1">Multi-pass membrane protein</topology>
    </subcellularLocation>
</comment>
<evidence type="ECO:0000256" key="6">
    <source>
        <dbReference type="ARBA" id="ARBA00023136"/>
    </source>
</evidence>
<dbReference type="PANTHER" id="PTHR11923:SF51">
    <property type="entry name" value="LYSOSOME MEMBRANE PROTEIN 2"/>
    <property type="match status" value="1"/>
</dbReference>
<dbReference type="PANTHER" id="PTHR11923">
    <property type="entry name" value="SCAVENGER RECEPTOR CLASS B TYPE-1 SR-B1"/>
    <property type="match status" value="1"/>
</dbReference>
<evidence type="ECO:0000256" key="3">
    <source>
        <dbReference type="ARBA" id="ARBA00022475"/>
    </source>
</evidence>
<dbReference type="Pfam" id="PF01130">
    <property type="entry name" value="CD36"/>
    <property type="match status" value="1"/>
</dbReference>
<gene>
    <name evidence="12" type="ORF">Fcan01_09455</name>
</gene>
<protein>
    <submittedName>
        <fullName evidence="12">Lysosome membrane protein 2</fullName>
    </submittedName>
</protein>
<keyword evidence="13" id="KW-1185">Reference proteome</keyword>
<feature type="transmembrane region" description="Helical" evidence="11">
    <location>
        <begin position="7"/>
        <end position="29"/>
    </location>
</feature>
<evidence type="ECO:0000313" key="12">
    <source>
        <dbReference type="EMBL" id="OXA55244.1"/>
    </source>
</evidence>
<organism evidence="12 13">
    <name type="scientific">Folsomia candida</name>
    <name type="common">Springtail</name>
    <dbReference type="NCBI Taxonomy" id="158441"/>
    <lineage>
        <taxon>Eukaryota</taxon>
        <taxon>Metazoa</taxon>
        <taxon>Ecdysozoa</taxon>
        <taxon>Arthropoda</taxon>
        <taxon>Hexapoda</taxon>
        <taxon>Collembola</taxon>
        <taxon>Entomobryomorpha</taxon>
        <taxon>Isotomoidea</taxon>
        <taxon>Isotomidae</taxon>
        <taxon>Proisotominae</taxon>
        <taxon>Folsomia</taxon>
    </lineage>
</organism>
<dbReference type="GO" id="GO:0005886">
    <property type="term" value="C:plasma membrane"/>
    <property type="evidence" value="ECO:0007669"/>
    <property type="project" value="UniProtKB-SubCell"/>
</dbReference>
<keyword evidence="6 11" id="KW-0472">Membrane</keyword>
<evidence type="ECO:0000256" key="7">
    <source>
        <dbReference type="ARBA" id="ARBA00023157"/>
    </source>
</evidence>
<feature type="disulfide bond" evidence="10">
    <location>
        <begin position="281"/>
        <end position="341"/>
    </location>
</feature>
<evidence type="ECO:0000256" key="8">
    <source>
        <dbReference type="ARBA" id="ARBA00023170"/>
    </source>
</evidence>
<evidence type="ECO:0000256" key="4">
    <source>
        <dbReference type="ARBA" id="ARBA00022692"/>
    </source>
</evidence>
<name>A0A226EDM8_FOLCA</name>
<comment type="caution">
    <text evidence="12">The sequence shown here is derived from an EMBL/GenBank/DDBJ whole genome shotgun (WGS) entry which is preliminary data.</text>
</comment>
<evidence type="ECO:0000256" key="11">
    <source>
        <dbReference type="SAM" id="Phobius"/>
    </source>
</evidence>
<keyword evidence="7 10" id="KW-1015">Disulfide bond</keyword>
<evidence type="ECO:0000256" key="5">
    <source>
        <dbReference type="ARBA" id="ARBA00022989"/>
    </source>
</evidence>
<proteinExistence type="inferred from homology"/>
<dbReference type="GO" id="GO:0005044">
    <property type="term" value="F:scavenger receptor activity"/>
    <property type="evidence" value="ECO:0007669"/>
    <property type="project" value="TreeGrafter"/>
</dbReference>
<accession>A0A226EDM8</accession>
<dbReference type="EMBL" id="LNIX01000004">
    <property type="protein sequence ID" value="OXA55244.1"/>
    <property type="molecule type" value="Genomic_DNA"/>
</dbReference>
<evidence type="ECO:0000313" key="13">
    <source>
        <dbReference type="Proteomes" id="UP000198287"/>
    </source>
</evidence>
<keyword evidence="8" id="KW-0675">Receptor</keyword>
<dbReference type="InterPro" id="IPR002159">
    <property type="entry name" value="CD36_fam"/>
</dbReference>
<reference evidence="12 13" key="1">
    <citation type="submission" date="2015-12" db="EMBL/GenBank/DDBJ databases">
        <title>The genome of Folsomia candida.</title>
        <authorList>
            <person name="Faddeeva A."/>
            <person name="Derks M.F."/>
            <person name="Anvar Y."/>
            <person name="Smit S."/>
            <person name="Van Straalen N."/>
            <person name="Roelofs D."/>
        </authorList>
    </citation>
    <scope>NUCLEOTIDE SEQUENCE [LARGE SCALE GENOMIC DNA]</scope>
    <source>
        <strain evidence="12 13">VU population</strain>
        <tissue evidence="12">Whole body</tissue>
    </source>
</reference>
<dbReference type="OrthoDB" id="195015at2759"/>
<feature type="disulfide bond" evidence="10">
    <location>
        <begin position="252"/>
        <end position="320"/>
    </location>
</feature>
<dbReference type="OMA" id="WHETHID"/>
<dbReference type="GO" id="GO:0005737">
    <property type="term" value="C:cytoplasm"/>
    <property type="evidence" value="ECO:0007669"/>
    <property type="project" value="TreeGrafter"/>
</dbReference>
<keyword evidence="4 11" id="KW-0812">Transmembrane</keyword>
<dbReference type="PRINTS" id="PR01609">
    <property type="entry name" value="CD36FAMILY"/>
</dbReference>
<dbReference type="PRINTS" id="PR01610">
    <property type="entry name" value="CD36ANTIGEN"/>
</dbReference>
<evidence type="ECO:0000256" key="2">
    <source>
        <dbReference type="ARBA" id="ARBA00010532"/>
    </source>
</evidence>
<keyword evidence="9" id="KW-0325">Glycoprotein</keyword>
<feature type="disulfide bond" evidence="10">
    <location>
        <begin position="322"/>
        <end position="330"/>
    </location>
</feature>
<dbReference type="AlphaFoldDB" id="A0A226EDM8"/>